<evidence type="ECO:0000256" key="6">
    <source>
        <dbReference type="HAMAP-Rule" id="MF_01131"/>
    </source>
</evidence>
<dbReference type="EMBL" id="QOQW01000009">
    <property type="protein sequence ID" value="RCK80002.1"/>
    <property type="molecule type" value="Genomic_DNA"/>
</dbReference>
<dbReference type="GO" id="GO:0051775">
    <property type="term" value="P:response to redox state"/>
    <property type="evidence" value="ECO:0007669"/>
    <property type="project" value="InterPro"/>
</dbReference>
<keyword evidence="2 6" id="KW-0678">Repressor</keyword>
<evidence type="ECO:0000259" key="7">
    <source>
        <dbReference type="SMART" id="SM00881"/>
    </source>
</evidence>
<dbReference type="NCBIfam" id="NF003995">
    <property type="entry name" value="PRK05472.2-4"/>
    <property type="match status" value="1"/>
</dbReference>
<dbReference type="PANTHER" id="PTHR35786:SF1">
    <property type="entry name" value="REDOX-SENSING TRANSCRIPTIONAL REPRESSOR REX 1"/>
    <property type="match status" value="1"/>
</dbReference>
<accession>A0A367ZRJ1</accession>
<comment type="caution">
    <text evidence="8">The sequence shown here is derived from an EMBL/GenBank/DDBJ whole genome shotgun (WGS) entry which is preliminary data.</text>
</comment>
<evidence type="ECO:0000256" key="1">
    <source>
        <dbReference type="ARBA" id="ARBA00022490"/>
    </source>
</evidence>
<evidence type="ECO:0000256" key="5">
    <source>
        <dbReference type="ARBA" id="ARBA00023163"/>
    </source>
</evidence>
<evidence type="ECO:0000256" key="3">
    <source>
        <dbReference type="ARBA" id="ARBA00023015"/>
    </source>
</evidence>
<dbReference type="InterPro" id="IPR036291">
    <property type="entry name" value="NAD(P)-bd_dom_sf"/>
</dbReference>
<dbReference type="PANTHER" id="PTHR35786">
    <property type="entry name" value="REDOX-SENSING TRANSCRIPTIONAL REPRESSOR REX"/>
    <property type="match status" value="1"/>
</dbReference>
<gene>
    <name evidence="6" type="primary">rex</name>
    <name evidence="8" type="ORF">OZSIB_3871</name>
</gene>
<feature type="domain" description="CoA-binding" evidence="7">
    <location>
        <begin position="80"/>
        <end position="183"/>
    </location>
</feature>
<dbReference type="GO" id="GO:0045892">
    <property type="term" value="P:negative regulation of DNA-templated transcription"/>
    <property type="evidence" value="ECO:0007669"/>
    <property type="project" value="InterPro"/>
</dbReference>
<dbReference type="Pfam" id="PF02629">
    <property type="entry name" value="CoA_binding"/>
    <property type="match status" value="1"/>
</dbReference>
<dbReference type="SUPFAM" id="SSF51735">
    <property type="entry name" value="NAD(P)-binding Rossmann-fold domains"/>
    <property type="match status" value="1"/>
</dbReference>
<evidence type="ECO:0000313" key="8">
    <source>
        <dbReference type="EMBL" id="RCK80002.1"/>
    </source>
</evidence>
<proteinExistence type="inferred from homology"/>
<dbReference type="Proteomes" id="UP000252355">
    <property type="component" value="Unassembled WGS sequence"/>
</dbReference>
<comment type="similarity">
    <text evidence="6">Belongs to the transcriptional regulatory Rex family.</text>
</comment>
<comment type="subcellular location">
    <subcellularLocation>
        <location evidence="6">Cytoplasm</location>
    </subcellularLocation>
</comment>
<dbReference type="Gene3D" id="3.40.50.720">
    <property type="entry name" value="NAD(P)-binding Rossmann-like Domain"/>
    <property type="match status" value="1"/>
</dbReference>
<dbReference type="InterPro" id="IPR036390">
    <property type="entry name" value="WH_DNA-bd_sf"/>
</dbReference>
<comment type="caution">
    <text evidence="6">Lacks conserved residue(s) required for the propagation of feature annotation.</text>
</comment>
<keyword evidence="5 6" id="KW-0804">Transcription</keyword>
<dbReference type="InterPro" id="IPR036388">
    <property type="entry name" value="WH-like_DNA-bd_sf"/>
</dbReference>
<dbReference type="SUPFAM" id="SSF46785">
    <property type="entry name" value="Winged helix' DNA-binding domain"/>
    <property type="match status" value="1"/>
</dbReference>
<evidence type="ECO:0000256" key="4">
    <source>
        <dbReference type="ARBA" id="ARBA00023125"/>
    </source>
</evidence>
<dbReference type="InterPro" id="IPR009718">
    <property type="entry name" value="Rex_DNA-bd_C_dom"/>
</dbReference>
<feature type="DNA-binding region" description="H-T-H motif" evidence="6">
    <location>
        <begin position="17"/>
        <end position="56"/>
    </location>
</feature>
<protein>
    <recommendedName>
        <fullName evidence="6">Redox-sensing transcriptional repressor Rex</fullName>
    </recommendedName>
</protein>
<dbReference type="InterPro" id="IPR022876">
    <property type="entry name" value="Tscrpt_rep_Rex"/>
</dbReference>
<dbReference type="AlphaFoldDB" id="A0A367ZRJ1"/>
<organism evidence="8 9">
    <name type="scientific">Candidatus Ozemobacter sibiricus</name>
    <dbReference type="NCBI Taxonomy" id="2268124"/>
    <lineage>
        <taxon>Bacteria</taxon>
        <taxon>Candidatus Ozemobacteria</taxon>
        <taxon>Candidatus Ozemobacterales</taxon>
        <taxon>Candidatus Ozemobacteraceae</taxon>
        <taxon>Candidatus Ozemobacter</taxon>
    </lineage>
</organism>
<reference evidence="8 9" key="1">
    <citation type="submission" date="2018-05" db="EMBL/GenBank/DDBJ databases">
        <title>A metagenomic window into the 2 km-deep terrestrial subsurface aquifer revealed taxonomically and functionally diverse microbial community comprising novel uncultured bacterial lineages.</title>
        <authorList>
            <person name="Kadnikov V.V."/>
            <person name="Mardanov A.V."/>
            <person name="Beletsky A.V."/>
            <person name="Banks D."/>
            <person name="Pimenov N.V."/>
            <person name="Frank Y.A."/>
            <person name="Karnachuk O.V."/>
            <person name="Ravin N.V."/>
        </authorList>
    </citation>
    <scope>NUCLEOTIDE SEQUENCE [LARGE SCALE GENOMIC DNA]</scope>
    <source>
        <strain evidence="8">BY5</strain>
    </source>
</reference>
<dbReference type="Gene3D" id="1.10.10.10">
    <property type="entry name" value="Winged helix-like DNA-binding domain superfamily/Winged helix DNA-binding domain"/>
    <property type="match status" value="1"/>
</dbReference>
<dbReference type="GO" id="GO:0003677">
    <property type="term" value="F:DNA binding"/>
    <property type="evidence" value="ECO:0007669"/>
    <property type="project" value="UniProtKB-UniRule"/>
</dbReference>
<evidence type="ECO:0000313" key="9">
    <source>
        <dbReference type="Proteomes" id="UP000252355"/>
    </source>
</evidence>
<comment type="function">
    <text evidence="6">Modulates transcription in response to changes in cellular NADH/NAD(+) redox state.</text>
</comment>
<dbReference type="NCBIfam" id="NF003996">
    <property type="entry name" value="PRK05472.2-5"/>
    <property type="match status" value="1"/>
</dbReference>
<keyword evidence="1 6" id="KW-0963">Cytoplasm</keyword>
<dbReference type="HAMAP" id="MF_01131">
    <property type="entry name" value="Rex"/>
    <property type="match status" value="1"/>
</dbReference>
<evidence type="ECO:0000256" key="2">
    <source>
        <dbReference type="ARBA" id="ARBA00022491"/>
    </source>
</evidence>
<name>A0A367ZRJ1_9BACT</name>
<dbReference type="GO" id="GO:0003700">
    <property type="term" value="F:DNA-binding transcription factor activity"/>
    <property type="evidence" value="ECO:0007669"/>
    <property type="project" value="UniProtKB-UniRule"/>
</dbReference>
<dbReference type="SMART" id="SM00881">
    <property type="entry name" value="CoA_binding"/>
    <property type="match status" value="1"/>
</dbReference>
<dbReference type="Pfam" id="PF06971">
    <property type="entry name" value="Put_DNA-bind_N"/>
    <property type="match status" value="1"/>
</dbReference>
<keyword evidence="6" id="KW-0520">NAD</keyword>
<dbReference type="InterPro" id="IPR003781">
    <property type="entry name" value="CoA-bd"/>
</dbReference>
<sequence length="220" mass="24365">MGKKVLPPQATVRRLSIYLRCLNLLDEEGVSVISSRELAERLDLNPAQVRKDLAYFGEFGKRGVGYSVLKLRDHIIQILGLQKTRLVGIIGAGGRLGHALALYKGFEKRNFKVVALFDKDPHVLNQVYGEAGPIHHISELPRLVKALGIEILILCVPAEAIPEVFEYVLLSGARAVLNFAPVKLSSTEEVTVHNVDLAMELESLSYHLGIRETGLPNEWP</sequence>
<keyword evidence="4 6" id="KW-0238">DNA-binding</keyword>
<dbReference type="NCBIfam" id="NF003994">
    <property type="entry name" value="PRK05472.2-3"/>
    <property type="match status" value="1"/>
</dbReference>
<comment type="subunit">
    <text evidence="6">Homodimer.</text>
</comment>
<dbReference type="GO" id="GO:0005737">
    <property type="term" value="C:cytoplasm"/>
    <property type="evidence" value="ECO:0007669"/>
    <property type="project" value="UniProtKB-SubCell"/>
</dbReference>
<keyword evidence="3 6" id="KW-0805">Transcription regulation</keyword>